<keyword evidence="7" id="KW-0233">DNA recombination</keyword>
<evidence type="ECO:0000313" key="10">
    <source>
        <dbReference type="EMBL" id="GAA3287972.1"/>
    </source>
</evidence>
<keyword evidence="4 7" id="KW-0540">Nuclease</keyword>
<dbReference type="InterPro" id="IPR050535">
    <property type="entry name" value="DNA_Repair-Maintenance_Comp"/>
</dbReference>
<dbReference type="Pfam" id="PF00149">
    <property type="entry name" value="Metallophos"/>
    <property type="match status" value="1"/>
</dbReference>
<evidence type="ECO:0000256" key="1">
    <source>
        <dbReference type="ARBA" id="ARBA00010555"/>
    </source>
</evidence>
<comment type="function">
    <text evidence="7">SbcCD cleaves DNA hairpin structures. These structures can inhibit DNA replication and are intermediates in certain DNA recombination reactions. The complex acts as a 3'-&gt;5' double strand exonuclease that can open hairpins. It also has a 5' single-strand endonuclease activity.</text>
</comment>
<protein>
    <recommendedName>
        <fullName evidence="3 7">Nuclease SbcCD subunit D</fullName>
    </recommendedName>
</protein>
<dbReference type="InterPro" id="IPR004593">
    <property type="entry name" value="SbcD"/>
</dbReference>
<dbReference type="RefSeq" id="WP_344722011.1">
    <property type="nucleotide sequence ID" value="NZ_BAAAYG010000014.1"/>
</dbReference>
<dbReference type="Pfam" id="PF12320">
    <property type="entry name" value="SbcD_C"/>
    <property type="match status" value="1"/>
</dbReference>
<evidence type="ECO:0000313" key="11">
    <source>
        <dbReference type="Proteomes" id="UP001501736"/>
    </source>
</evidence>
<accession>A0ABP6RFR8</accession>
<keyword evidence="7" id="KW-0255">Endonuclease</keyword>
<comment type="similarity">
    <text evidence="1 7">Belongs to the SbcD family.</text>
</comment>
<gene>
    <name evidence="7" type="primary">sbcD</name>
    <name evidence="10" type="ORF">GCM10020260_25550</name>
</gene>
<feature type="domain" description="Calcineurin-like phosphoesterase" evidence="8">
    <location>
        <begin position="1"/>
        <end position="92"/>
    </location>
</feature>
<reference evidence="11" key="1">
    <citation type="journal article" date="2019" name="Int. J. Syst. Evol. Microbiol.">
        <title>The Global Catalogue of Microorganisms (GCM) 10K type strain sequencing project: providing services to taxonomists for standard genome sequencing and annotation.</title>
        <authorList>
            <consortium name="The Broad Institute Genomics Platform"/>
            <consortium name="The Broad Institute Genome Sequencing Center for Infectious Disease"/>
            <person name="Wu L."/>
            <person name="Ma J."/>
        </authorList>
    </citation>
    <scope>NUCLEOTIDE SEQUENCE [LARGE SCALE GENOMIC DNA]</scope>
    <source>
        <strain evidence="11">JCM 11483</strain>
    </source>
</reference>
<keyword evidence="11" id="KW-1185">Reference proteome</keyword>
<comment type="caution">
    <text evidence="10">The sequence shown here is derived from an EMBL/GenBank/DDBJ whole genome shotgun (WGS) entry which is preliminary data.</text>
</comment>
<dbReference type="InterPro" id="IPR029052">
    <property type="entry name" value="Metallo-depent_PP-like"/>
</dbReference>
<evidence type="ECO:0000256" key="7">
    <source>
        <dbReference type="RuleBase" id="RU363069"/>
    </source>
</evidence>
<dbReference type="Proteomes" id="UP001501736">
    <property type="component" value="Unassembled WGS sequence"/>
</dbReference>
<keyword evidence="6 7" id="KW-0269">Exonuclease</keyword>
<keyword evidence="5 7" id="KW-0378">Hydrolase</keyword>
<organism evidence="10 11">
    <name type="scientific">Nesterenkonia halobia</name>
    <dbReference type="NCBI Taxonomy" id="37922"/>
    <lineage>
        <taxon>Bacteria</taxon>
        <taxon>Bacillati</taxon>
        <taxon>Actinomycetota</taxon>
        <taxon>Actinomycetes</taxon>
        <taxon>Micrococcales</taxon>
        <taxon>Micrococcaceae</taxon>
        <taxon>Nesterenkonia</taxon>
    </lineage>
</organism>
<dbReference type="Gene3D" id="3.60.21.10">
    <property type="match status" value="1"/>
</dbReference>
<evidence type="ECO:0000259" key="9">
    <source>
        <dbReference type="Pfam" id="PF12320"/>
    </source>
</evidence>
<proteinExistence type="inferred from homology"/>
<dbReference type="GO" id="GO:0004527">
    <property type="term" value="F:exonuclease activity"/>
    <property type="evidence" value="ECO:0007669"/>
    <property type="project" value="UniProtKB-KW"/>
</dbReference>
<dbReference type="PANTHER" id="PTHR30337">
    <property type="entry name" value="COMPONENT OF ATP-DEPENDENT DSDNA EXONUCLEASE"/>
    <property type="match status" value="1"/>
</dbReference>
<dbReference type="CDD" id="cd00840">
    <property type="entry name" value="MPP_Mre11_N"/>
    <property type="match status" value="1"/>
</dbReference>
<evidence type="ECO:0000256" key="4">
    <source>
        <dbReference type="ARBA" id="ARBA00022722"/>
    </source>
</evidence>
<evidence type="ECO:0000256" key="3">
    <source>
        <dbReference type="ARBA" id="ARBA00013365"/>
    </source>
</evidence>
<dbReference type="EMBL" id="BAAAYG010000014">
    <property type="protein sequence ID" value="GAA3287972.1"/>
    <property type="molecule type" value="Genomic_DNA"/>
</dbReference>
<dbReference type="SUPFAM" id="SSF56300">
    <property type="entry name" value="Metallo-dependent phosphatases"/>
    <property type="match status" value="1"/>
</dbReference>
<evidence type="ECO:0000259" key="8">
    <source>
        <dbReference type="Pfam" id="PF00149"/>
    </source>
</evidence>
<dbReference type="NCBIfam" id="TIGR00619">
    <property type="entry name" value="sbcd"/>
    <property type="match status" value="1"/>
</dbReference>
<keyword evidence="7" id="KW-0235">DNA replication</keyword>
<dbReference type="InterPro" id="IPR004843">
    <property type="entry name" value="Calcineurin-like_PHP"/>
</dbReference>
<feature type="domain" description="Nuclease SbcCD subunit D C-terminal" evidence="9">
    <location>
        <begin position="298"/>
        <end position="385"/>
    </location>
</feature>
<dbReference type="InterPro" id="IPR041796">
    <property type="entry name" value="Mre11_N"/>
</dbReference>
<name>A0ABP6RFR8_9MICC</name>
<dbReference type="PANTHER" id="PTHR30337:SF0">
    <property type="entry name" value="NUCLEASE SBCCD SUBUNIT D"/>
    <property type="match status" value="1"/>
</dbReference>
<evidence type="ECO:0000256" key="6">
    <source>
        <dbReference type="ARBA" id="ARBA00022839"/>
    </source>
</evidence>
<sequence length="414" mass="44630">MRWLHTSDWHLGRGFHGTSLRDAQQEMLSTVCSAVEEEGVDVLLVSGDVHDRALPPEWAVTMLEDCLQHLVEAGTQVIITSGNHDSARRLGFGSALMRRAGVHLCTTLEDAWTPVVLPEPDGSALHLVYGIPYLEPQLVGPRLGLARGTHTAVLRAVTDRIRADVAARAEQVAAGAVAGVAADAPVRTVVLAHLFAARGTGSDSERIIGADVPSGEPAIHDEETAGGLAVVPLEVFDGFDQVALGHLHGRQRLSETVRYSGSPLRLSFSETRQAKGAWLWDSATPEIEPRPLDWSIGRPLAQLSGTLDEILDEDAVAAHAESFVQVTLTDEIRPERAHQRVQDAYPHLATFSHRPPEREEAARTYSAAVEDARTEPEVVEAFLAHVRGRGASAEERGLVDEALAAVRAETGGVR</sequence>
<comment type="subunit">
    <text evidence="2 7">Heterodimer of SbcC and SbcD.</text>
</comment>
<dbReference type="InterPro" id="IPR026843">
    <property type="entry name" value="SbcD_C"/>
</dbReference>
<evidence type="ECO:0000256" key="2">
    <source>
        <dbReference type="ARBA" id="ARBA00011322"/>
    </source>
</evidence>
<evidence type="ECO:0000256" key="5">
    <source>
        <dbReference type="ARBA" id="ARBA00022801"/>
    </source>
</evidence>